<dbReference type="RefSeq" id="WP_135441962.1">
    <property type="nucleotide sequence ID" value="NZ_SRLE01000005.1"/>
</dbReference>
<protein>
    <recommendedName>
        <fullName evidence="5">PepSY domain-containing protein</fullName>
    </recommendedName>
</protein>
<feature type="chain" id="PRO_5021276314" description="PepSY domain-containing protein" evidence="2">
    <location>
        <begin position="26"/>
        <end position="107"/>
    </location>
</feature>
<feature type="signal peptide" evidence="2">
    <location>
        <begin position="1"/>
        <end position="25"/>
    </location>
</feature>
<proteinExistence type="predicted"/>
<organism evidence="3 4">
    <name type="scientific">Mangrovimicrobium sediminis</name>
    <dbReference type="NCBI Taxonomy" id="2562682"/>
    <lineage>
        <taxon>Bacteria</taxon>
        <taxon>Pseudomonadati</taxon>
        <taxon>Pseudomonadota</taxon>
        <taxon>Gammaproteobacteria</taxon>
        <taxon>Cellvibrionales</taxon>
        <taxon>Halieaceae</taxon>
        <taxon>Mangrovimicrobium</taxon>
    </lineage>
</organism>
<dbReference type="AlphaFoldDB" id="A0A4Z0M5A3"/>
<feature type="compositionally biased region" description="Basic and acidic residues" evidence="1">
    <location>
        <begin position="58"/>
        <end position="70"/>
    </location>
</feature>
<evidence type="ECO:0000256" key="2">
    <source>
        <dbReference type="SAM" id="SignalP"/>
    </source>
</evidence>
<keyword evidence="4" id="KW-1185">Reference proteome</keyword>
<accession>A0A4Z0M5A3</accession>
<evidence type="ECO:0000256" key="1">
    <source>
        <dbReference type="SAM" id="MobiDB-lite"/>
    </source>
</evidence>
<evidence type="ECO:0000313" key="4">
    <source>
        <dbReference type="Proteomes" id="UP000298050"/>
    </source>
</evidence>
<evidence type="ECO:0000313" key="3">
    <source>
        <dbReference type="EMBL" id="TGD74832.1"/>
    </source>
</evidence>
<feature type="compositionally biased region" description="Polar residues" evidence="1">
    <location>
        <begin position="48"/>
        <end position="57"/>
    </location>
</feature>
<dbReference type="Proteomes" id="UP000298050">
    <property type="component" value="Unassembled WGS sequence"/>
</dbReference>
<comment type="caution">
    <text evidence="3">The sequence shown here is derived from an EMBL/GenBank/DDBJ whole genome shotgun (WGS) entry which is preliminary data.</text>
</comment>
<feature type="region of interest" description="Disordered" evidence="1">
    <location>
        <begin position="24"/>
        <end position="70"/>
    </location>
</feature>
<keyword evidence="2" id="KW-0732">Signal</keyword>
<sequence length="107" mass="11428">MSRIRPAVVIAVGTLCTCLSIGAFPAPGKGSQGRDERHNAAQGKEQARPSSNSQGSDQRQHLSPREAAEIARSRYGGRVLKVTADGKGYRVRLLRDDGRVLTVSVGD</sequence>
<gene>
    <name evidence="3" type="ORF">E4634_06445</name>
</gene>
<name>A0A4Z0M5A3_9GAMM</name>
<evidence type="ECO:0008006" key="5">
    <source>
        <dbReference type="Google" id="ProtNLM"/>
    </source>
</evidence>
<reference evidence="3 4" key="1">
    <citation type="submission" date="2019-04" db="EMBL/GenBank/DDBJ databases">
        <title>Taxonomy of novel Haliea sp. from mangrove soil of West Coast of India.</title>
        <authorList>
            <person name="Verma A."/>
            <person name="Kumar P."/>
            <person name="Krishnamurthi S."/>
        </authorList>
    </citation>
    <scope>NUCLEOTIDE SEQUENCE [LARGE SCALE GENOMIC DNA]</scope>
    <source>
        <strain evidence="3 4">SAOS-164</strain>
    </source>
</reference>
<dbReference type="EMBL" id="SRLE01000005">
    <property type="protein sequence ID" value="TGD74832.1"/>
    <property type="molecule type" value="Genomic_DNA"/>
</dbReference>